<evidence type="ECO:0000256" key="3">
    <source>
        <dbReference type="ARBA" id="ARBA00022737"/>
    </source>
</evidence>
<dbReference type="PROSITE" id="PS50940">
    <property type="entry name" value="CHIT_BIND_II"/>
    <property type="match status" value="2"/>
</dbReference>
<feature type="signal peptide" evidence="7">
    <location>
        <begin position="1"/>
        <end position="22"/>
    </location>
</feature>
<dbReference type="EnsemblMetazoa" id="AMAM021506-RA">
    <property type="protein sequence ID" value="AMAM021506-PA"/>
    <property type="gene ID" value="AMAM021506"/>
</dbReference>
<dbReference type="GO" id="GO:0008061">
    <property type="term" value="F:chitin binding"/>
    <property type="evidence" value="ECO:0007669"/>
    <property type="project" value="UniProtKB-KW"/>
</dbReference>
<dbReference type="PANTHER" id="PTHR23301">
    <property type="entry name" value="CHITIN BINDING PERITROPHIN-A"/>
    <property type="match status" value="1"/>
</dbReference>
<keyword evidence="3" id="KW-0677">Repeat</keyword>
<evidence type="ECO:0000313" key="9">
    <source>
        <dbReference type="EnsemblMetazoa" id="AMAM021506-PA"/>
    </source>
</evidence>
<feature type="compositionally biased region" description="Basic residues" evidence="6">
    <location>
        <begin position="774"/>
        <end position="784"/>
    </location>
</feature>
<reference evidence="9" key="2">
    <citation type="submission" date="2020-05" db="UniProtKB">
        <authorList>
            <consortium name="EnsemblMetazoa"/>
        </authorList>
    </citation>
    <scope>IDENTIFICATION</scope>
    <source>
        <strain evidence="9">maculatus3</strain>
    </source>
</reference>
<feature type="compositionally biased region" description="Basic residues" evidence="6">
    <location>
        <begin position="803"/>
        <end position="813"/>
    </location>
</feature>
<feature type="region of interest" description="Disordered" evidence="6">
    <location>
        <begin position="774"/>
        <end position="813"/>
    </location>
</feature>
<feature type="region of interest" description="Disordered" evidence="6">
    <location>
        <begin position="556"/>
        <end position="575"/>
    </location>
</feature>
<dbReference type="InterPro" id="IPR036508">
    <property type="entry name" value="Chitin-bd_dom_sf"/>
</dbReference>
<dbReference type="SMART" id="SM00494">
    <property type="entry name" value="ChtBD2"/>
    <property type="match status" value="3"/>
</dbReference>
<dbReference type="GO" id="GO:0005576">
    <property type="term" value="C:extracellular region"/>
    <property type="evidence" value="ECO:0007669"/>
    <property type="project" value="InterPro"/>
</dbReference>
<keyword evidence="10" id="KW-1185">Reference proteome</keyword>
<reference evidence="10" key="1">
    <citation type="submission" date="2013-09" db="EMBL/GenBank/DDBJ databases">
        <title>The Genome Sequence of Anopheles maculatus species B.</title>
        <authorList>
            <consortium name="The Broad Institute Genomics Platform"/>
            <person name="Neafsey D.E."/>
            <person name="Besansky N."/>
            <person name="Howell P."/>
            <person name="Walton C."/>
            <person name="Young S.K."/>
            <person name="Zeng Q."/>
            <person name="Gargeya S."/>
            <person name="Fitzgerald M."/>
            <person name="Haas B."/>
            <person name="Abouelleil A."/>
            <person name="Allen A.W."/>
            <person name="Alvarado L."/>
            <person name="Arachchi H.M."/>
            <person name="Berlin A.M."/>
            <person name="Chapman S.B."/>
            <person name="Gainer-Dewar J."/>
            <person name="Goldberg J."/>
            <person name="Griggs A."/>
            <person name="Gujja S."/>
            <person name="Hansen M."/>
            <person name="Howarth C."/>
            <person name="Imamovic A."/>
            <person name="Ireland A."/>
            <person name="Larimer J."/>
            <person name="McCowan C."/>
            <person name="Murphy C."/>
            <person name="Pearson M."/>
            <person name="Poon T.W."/>
            <person name="Priest M."/>
            <person name="Roberts A."/>
            <person name="Saif S."/>
            <person name="Shea T."/>
            <person name="Sisk P."/>
            <person name="Sykes S."/>
            <person name="Wortman J."/>
            <person name="Nusbaum C."/>
            <person name="Birren B."/>
        </authorList>
    </citation>
    <scope>NUCLEOTIDE SEQUENCE [LARGE SCALE GENOMIC DNA]</scope>
    <source>
        <strain evidence="10">maculatus3</strain>
    </source>
</reference>
<feature type="compositionally biased region" description="Low complexity" evidence="6">
    <location>
        <begin position="785"/>
        <end position="802"/>
    </location>
</feature>
<organism evidence="9 10">
    <name type="scientific">Anopheles maculatus</name>
    <dbReference type="NCBI Taxonomy" id="74869"/>
    <lineage>
        <taxon>Eukaryota</taxon>
        <taxon>Metazoa</taxon>
        <taxon>Ecdysozoa</taxon>
        <taxon>Arthropoda</taxon>
        <taxon>Hexapoda</taxon>
        <taxon>Insecta</taxon>
        <taxon>Pterygota</taxon>
        <taxon>Neoptera</taxon>
        <taxon>Endopterygota</taxon>
        <taxon>Diptera</taxon>
        <taxon>Nematocera</taxon>
        <taxon>Culicoidea</taxon>
        <taxon>Culicidae</taxon>
        <taxon>Anophelinae</taxon>
        <taxon>Anopheles</taxon>
        <taxon>Anopheles maculatus group</taxon>
    </lineage>
</organism>
<dbReference type="Gene3D" id="2.170.140.10">
    <property type="entry name" value="Chitin binding domain"/>
    <property type="match status" value="2"/>
</dbReference>
<dbReference type="SUPFAM" id="SSF57625">
    <property type="entry name" value="Invertebrate chitin-binding proteins"/>
    <property type="match status" value="3"/>
</dbReference>
<keyword evidence="1" id="KW-0147">Chitin-binding</keyword>
<evidence type="ECO:0000256" key="1">
    <source>
        <dbReference type="ARBA" id="ARBA00022669"/>
    </source>
</evidence>
<feature type="chain" id="PRO_5008136535" description="Chitin-binding type-2 domain-containing protein" evidence="7">
    <location>
        <begin position="23"/>
        <end position="864"/>
    </location>
</feature>
<keyword evidence="2 7" id="KW-0732">Signal</keyword>
<keyword evidence="4" id="KW-1015">Disulfide bond</keyword>
<dbReference type="AlphaFoldDB" id="A0A182T822"/>
<evidence type="ECO:0000256" key="4">
    <source>
        <dbReference type="ARBA" id="ARBA00023157"/>
    </source>
</evidence>
<evidence type="ECO:0000256" key="2">
    <source>
        <dbReference type="ARBA" id="ARBA00022729"/>
    </source>
</evidence>
<dbReference type="Pfam" id="PF01607">
    <property type="entry name" value="CBM_14"/>
    <property type="match status" value="2"/>
</dbReference>
<sequence>MKPYQIKFVCCVFSVLVTLASSQHPAQQGCPEATRPHTARCDRYYRCALLPSKRAVWITTQCKKGLIYRHNLGACVVPDNDWECDLSTEFEPNHSEENIYGINNLQQQAFPPSRTPPATLPNAQTRPTDTKRTQYQFPSIAGDDRRGILILMNEELNNRTRLRSSGTQTDELDASGDGSMERVVEETDKITLTDNGTFVKSYSMEEESLANNEQLPPKPLGLLGTSQLSSSTIPGFAMQGDGQSHKVKLPLPPNGKIHPEHLTQIINQQKQLNRFATQMKQRVDPIGSTGDFSRFTNNMMFSRNPALLLNKYLNNVAAQKQHLFDLDGDTMFKSKEPYVSEDIIKSILQISQQMIANQQKTAPAKPMPEPVMKPIYLPLSVGSTSSDATSSAGEEYATPAKQKITTTFNSKPIGITFTNPYALGHTTVYDNLRNQPLNESTYYNSFLPTLYDIYGNRFVPKDPYVQMMSQSYPQYNTYLSTGASPPLLNMQPIPTYPSMVSPYVSPPQGPMANSEPSFLYSHHTNSPSLLHLQNHMADGGYSVTSNAIDRFEPSEIVDSNESEANDSSDSDPALVSDEASDELYQLDANESLNDSNIAYKQKLFALGETAMDYSQYKDSIMPLLDAHPSDVRISVVTCTLGSREPNKTDCFKYFVCNPQNGAFQSFTCPSFTAFNKETRLCDTASYAACKSQQTPTTTPSSGIRYKGSAGLSNVHLMKNDLLTAQKYVELIRQEANKLLTRNNMPLPAEQTVVLPALETVSTTEFQTVKPSVKVRRKSSSKHATKMTTSSTTTTTTTIAPTAKRSKATRKGPRCRVEGRIANPFDQHSYYVCHRKSPKKFVKMKMNCPSGLKYCAASQYCSSHC</sequence>
<evidence type="ECO:0000256" key="7">
    <source>
        <dbReference type="SAM" id="SignalP"/>
    </source>
</evidence>
<dbReference type="Proteomes" id="UP000075901">
    <property type="component" value="Unassembled WGS sequence"/>
</dbReference>
<feature type="compositionally biased region" description="Acidic residues" evidence="6">
    <location>
        <begin position="558"/>
        <end position="569"/>
    </location>
</feature>
<feature type="region of interest" description="Disordered" evidence="6">
    <location>
        <begin position="112"/>
        <end position="131"/>
    </location>
</feature>
<evidence type="ECO:0000256" key="6">
    <source>
        <dbReference type="SAM" id="MobiDB-lite"/>
    </source>
</evidence>
<dbReference type="VEuPathDB" id="VectorBase:AMAM021506"/>
<evidence type="ECO:0000256" key="5">
    <source>
        <dbReference type="ARBA" id="ARBA00023180"/>
    </source>
</evidence>
<feature type="domain" description="Chitin-binding type-2" evidence="8">
    <location>
        <begin position="27"/>
        <end position="86"/>
    </location>
</feature>
<name>A0A182T822_9DIPT</name>
<dbReference type="InterPro" id="IPR002557">
    <property type="entry name" value="Chitin-bd_dom"/>
</dbReference>
<evidence type="ECO:0000259" key="8">
    <source>
        <dbReference type="PROSITE" id="PS50940"/>
    </source>
</evidence>
<feature type="compositionally biased region" description="Polar residues" evidence="6">
    <location>
        <begin position="121"/>
        <end position="131"/>
    </location>
</feature>
<protein>
    <recommendedName>
        <fullName evidence="8">Chitin-binding type-2 domain-containing protein</fullName>
    </recommendedName>
</protein>
<dbReference type="PANTHER" id="PTHR23301:SF0">
    <property type="entry name" value="CHITIN-BINDING TYPE-2 DOMAIN-CONTAINING PROTEIN-RELATED"/>
    <property type="match status" value="1"/>
</dbReference>
<evidence type="ECO:0000313" key="10">
    <source>
        <dbReference type="Proteomes" id="UP000075901"/>
    </source>
</evidence>
<accession>A0A182T822</accession>
<dbReference type="InterPro" id="IPR051940">
    <property type="entry name" value="Chitin_bind-dev_reg"/>
</dbReference>
<feature type="domain" description="Chitin-binding type-2" evidence="8">
    <location>
        <begin position="635"/>
        <end position="691"/>
    </location>
</feature>
<proteinExistence type="predicted"/>
<keyword evidence="5" id="KW-0325">Glycoprotein</keyword>